<dbReference type="InterPro" id="IPR032106">
    <property type="entry name" value="2-oxogl_dehyd_N"/>
</dbReference>
<protein>
    <submittedName>
        <fullName evidence="3">2-oxoglutarate dehydrogenase E1 component N-terminal domain-containing protein</fullName>
    </submittedName>
</protein>
<accession>A0A914XUR3</accession>
<evidence type="ECO:0000313" key="2">
    <source>
        <dbReference type="Proteomes" id="UP000887577"/>
    </source>
</evidence>
<dbReference type="Pfam" id="PF16078">
    <property type="entry name" value="2-oxogl_dehyd_N"/>
    <property type="match status" value="1"/>
</dbReference>
<dbReference type="AlphaFoldDB" id="A0A914XUR3"/>
<dbReference type="Proteomes" id="UP000887577">
    <property type="component" value="Unplaced"/>
</dbReference>
<evidence type="ECO:0000313" key="3">
    <source>
        <dbReference type="WBParaSite" id="PSU_v2.g1168.t1"/>
    </source>
</evidence>
<feature type="domain" description="2-oxoglutarate dehydrogenase E1 component N-terminal" evidence="1">
    <location>
        <begin position="14"/>
        <end position="53"/>
    </location>
</feature>
<dbReference type="WBParaSite" id="PSU_v2.g1168.t1">
    <property type="protein sequence ID" value="PSU_v2.g1168.t1"/>
    <property type="gene ID" value="PSU_v2.g1168"/>
</dbReference>
<proteinExistence type="predicted"/>
<reference evidence="3" key="1">
    <citation type="submission" date="2022-11" db="UniProtKB">
        <authorList>
            <consortium name="WormBaseParasite"/>
        </authorList>
    </citation>
    <scope>IDENTIFICATION</scope>
</reference>
<evidence type="ECO:0000259" key="1">
    <source>
        <dbReference type="Pfam" id="PF16078"/>
    </source>
</evidence>
<sequence length="140" mass="15588">MARQEEANDVFALTSFLYGGNADYIEELYAAYETDPNSVNAEWRDFFANLGDNRQDVLENARGASWEKSNWPVTPKDELTNALDGNWAEVEKHISDKLKGKGGKAAAAAPALTEAEITQAARDSVRAIMMIRAYRMPERS</sequence>
<organism evidence="2 3">
    <name type="scientific">Panagrolaimus superbus</name>
    <dbReference type="NCBI Taxonomy" id="310955"/>
    <lineage>
        <taxon>Eukaryota</taxon>
        <taxon>Metazoa</taxon>
        <taxon>Ecdysozoa</taxon>
        <taxon>Nematoda</taxon>
        <taxon>Chromadorea</taxon>
        <taxon>Rhabditida</taxon>
        <taxon>Tylenchina</taxon>
        <taxon>Panagrolaimomorpha</taxon>
        <taxon>Panagrolaimoidea</taxon>
        <taxon>Panagrolaimidae</taxon>
        <taxon>Panagrolaimus</taxon>
    </lineage>
</organism>
<keyword evidence="2" id="KW-1185">Reference proteome</keyword>
<name>A0A914XUR3_9BILA</name>